<organism evidence="2">
    <name type="scientific">Arundo donax</name>
    <name type="common">Giant reed</name>
    <name type="synonym">Donax arundinaceus</name>
    <dbReference type="NCBI Taxonomy" id="35708"/>
    <lineage>
        <taxon>Eukaryota</taxon>
        <taxon>Viridiplantae</taxon>
        <taxon>Streptophyta</taxon>
        <taxon>Embryophyta</taxon>
        <taxon>Tracheophyta</taxon>
        <taxon>Spermatophyta</taxon>
        <taxon>Magnoliopsida</taxon>
        <taxon>Liliopsida</taxon>
        <taxon>Poales</taxon>
        <taxon>Poaceae</taxon>
        <taxon>PACMAD clade</taxon>
        <taxon>Arundinoideae</taxon>
        <taxon>Arundineae</taxon>
        <taxon>Arundo</taxon>
    </lineage>
</organism>
<feature type="region of interest" description="Disordered" evidence="1">
    <location>
        <begin position="1"/>
        <end position="59"/>
    </location>
</feature>
<feature type="compositionally biased region" description="Low complexity" evidence="1">
    <location>
        <begin position="32"/>
        <end position="43"/>
    </location>
</feature>
<dbReference type="EMBL" id="GBRH01271947">
    <property type="protein sequence ID" value="JAD25948.1"/>
    <property type="molecule type" value="Transcribed_RNA"/>
</dbReference>
<name>A0A0A8YK55_ARUDO</name>
<proteinExistence type="predicted"/>
<protein>
    <submittedName>
        <fullName evidence="2">Uncharacterized protein</fullName>
    </submittedName>
</protein>
<evidence type="ECO:0000313" key="2">
    <source>
        <dbReference type="EMBL" id="JAD25948.1"/>
    </source>
</evidence>
<feature type="compositionally biased region" description="Basic and acidic residues" evidence="1">
    <location>
        <begin position="46"/>
        <end position="59"/>
    </location>
</feature>
<feature type="compositionally biased region" description="Polar residues" evidence="1">
    <location>
        <begin position="13"/>
        <end position="26"/>
    </location>
</feature>
<accession>A0A0A8YK55</accession>
<dbReference type="AlphaFoldDB" id="A0A0A8YK55"/>
<reference evidence="2" key="2">
    <citation type="journal article" date="2015" name="Data Brief">
        <title>Shoot transcriptome of the giant reed, Arundo donax.</title>
        <authorList>
            <person name="Barrero R.A."/>
            <person name="Guerrero F.D."/>
            <person name="Moolhuijzen P."/>
            <person name="Goolsby J.A."/>
            <person name="Tidwell J."/>
            <person name="Bellgard S.E."/>
            <person name="Bellgard M.I."/>
        </authorList>
    </citation>
    <scope>NUCLEOTIDE SEQUENCE</scope>
    <source>
        <tissue evidence="2">Shoot tissue taken approximately 20 cm above the soil surface</tissue>
    </source>
</reference>
<reference evidence="2" key="1">
    <citation type="submission" date="2014-09" db="EMBL/GenBank/DDBJ databases">
        <authorList>
            <person name="Magalhaes I.L.F."/>
            <person name="Oliveira U."/>
            <person name="Santos F.R."/>
            <person name="Vidigal T.H.D.A."/>
            <person name="Brescovit A.D."/>
            <person name="Santos A.J."/>
        </authorList>
    </citation>
    <scope>NUCLEOTIDE SEQUENCE</scope>
    <source>
        <tissue evidence="2">Shoot tissue taken approximately 20 cm above the soil surface</tissue>
    </source>
</reference>
<sequence>MWSPLLGHHDSSFGVSTTVLPPSSTPLAVDNSRSSLSSWAPASGGEPDRYRRSDGGDED</sequence>
<evidence type="ECO:0000256" key="1">
    <source>
        <dbReference type="SAM" id="MobiDB-lite"/>
    </source>
</evidence>